<dbReference type="WBParaSite" id="scf7180000421347.g6725">
    <property type="protein sequence ID" value="scf7180000421347.g6725"/>
    <property type="gene ID" value="scf7180000421347.g6725"/>
</dbReference>
<evidence type="ECO:0000313" key="3">
    <source>
        <dbReference type="WBParaSite" id="scf7180000421347.g6725"/>
    </source>
</evidence>
<protein>
    <submittedName>
        <fullName evidence="3">Uncharacterized protein</fullName>
    </submittedName>
</protein>
<reference evidence="3" key="1">
    <citation type="submission" date="2022-11" db="UniProtKB">
        <authorList>
            <consortium name="WormBaseParasite"/>
        </authorList>
    </citation>
    <scope>IDENTIFICATION</scope>
</reference>
<dbReference type="Gene3D" id="3.40.50.11340">
    <property type="match status" value="1"/>
</dbReference>
<organism evidence="2 3">
    <name type="scientific">Meloidogyne floridensis</name>
    <dbReference type="NCBI Taxonomy" id="298350"/>
    <lineage>
        <taxon>Eukaryota</taxon>
        <taxon>Metazoa</taxon>
        <taxon>Ecdysozoa</taxon>
        <taxon>Nematoda</taxon>
        <taxon>Chromadorea</taxon>
        <taxon>Rhabditida</taxon>
        <taxon>Tylenchina</taxon>
        <taxon>Tylenchomorpha</taxon>
        <taxon>Tylenchoidea</taxon>
        <taxon>Meloidogynidae</taxon>
        <taxon>Meloidogyninae</taxon>
        <taxon>Meloidogyne</taxon>
    </lineage>
</organism>
<name>A0A915NS61_9BILA</name>
<feature type="signal peptide" evidence="1">
    <location>
        <begin position="1"/>
        <end position="20"/>
    </location>
</feature>
<accession>A0A915NS61</accession>
<keyword evidence="1" id="KW-0732">Signal</keyword>
<evidence type="ECO:0000313" key="2">
    <source>
        <dbReference type="Proteomes" id="UP000887560"/>
    </source>
</evidence>
<keyword evidence="2" id="KW-1185">Reference proteome</keyword>
<sequence length="79" mass="9721">MNNLIIFLFFFLLFFQLTHSFQKCYQTKFNNFIKSNLKEQQCIVNERFLLYSVNRGEGFNLRRDVYMRVANVVRQLREK</sequence>
<proteinExistence type="predicted"/>
<dbReference type="Proteomes" id="UP000887560">
    <property type="component" value="Unplaced"/>
</dbReference>
<dbReference type="AlphaFoldDB" id="A0A915NS61"/>
<evidence type="ECO:0000256" key="1">
    <source>
        <dbReference type="SAM" id="SignalP"/>
    </source>
</evidence>
<feature type="chain" id="PRO_5036745100" evidence="1">
    <location>
        <begin position="21"/>
        <end position="79"/>
    </location>
</feature>